<feature type="region of interest" description="Disordered" evidence="5">
    <location>
        <begin position="107"/>
        <end position="130"/>
    </location>
</feature>
<dbReference type="GO" id="GO:0005634">
    <property type="term" value="C:nucleus"/>
    <property type="evidence" value="ECO:0007669"/>
    <property type="project" value="UniProtKB-SubCell"/>
</dbReference>
<keyword evidence="2" id="KW-0479">Metal-binding</keyword>
<sequence>MSKITDQPPKRVKVTLACTICRKKKVKCDGIQPTCSRCQSIGICCQYSDPPKKRGPPKGYVEVIENRAHRIESILSTTNQQPLHQQIQQQPYPHSNVHRNQYHHRNGTSATLNITPTTTPTTKNSNNTTSVDTINKKQQLIKDPVNALLCLVAGAVDSVLQQEGAATQLVHGSNGMMYAFLMNTNVLHLQEQLKHISTVVWTENFFTHFNFMFPILSRPQFHYQLEHKELNPMLKLAVFLLGCRLSNNHQDVQQEKTLYQQFNDLFASASHDDSMKADLSTVQATVIMCWYTYLAGDMQNCHTLRHYLSVVIHQLKLDHESSNDKQDIYQTEMKRRAFWVSFVIDQWLASCTGGSTLISKQHNVKYPQLEDNQLFALSSSSQHQHHAHISYLSVESALQINSFTEMIRLVHIVSDICDGVKSQSALESNLTGWLLQLPSYLDYGKLNEDASPSPIAKMYRILYYTVQIMLNKTRRHQLQGLSSSICTTAANTLVHISEQMLEKGQEKYLHNVFFLSLTLATSIHLDNTICNSKDNNAPDKINLCKSISLIKETNCSLLARADFERLLDHFLVDRCHIVLDFGYPSPTHSASLSPPTSKSVKNANNKRVYVEEQDEQQEQEKALLASPSSSISTTPDYNTIITTDYYNTQQQHFDINDIFPVILDEQQQIVDTNTSNQTSWPAWVDFFDTIESSTTCSPASYFTPTQSPALPLNLKDEDTMSFDILSDQQFFNTFPLI</sequence>
<dbReference type="Proteomes" id="UP001304243">
    <property type="component" value="Unassembled WGS sequence"/>
</dbReference>
<evidence type="ECO:0000313" key="8">
    <source>
        <dbReference type="Proteomes" id="UP001304243"/>
    </source>
</evidence>
<dbReference type="RefSeq" id="XP_064684353.1">
    <property type="nucleotide sequence ID" value="XM_064820433.1"/>
</dbReference>
<accession>A0AAN7I290</accession>
<organism evidence="7 8">
    <name type="scientific">Mucor velutinosus</name>
    <dbReference type="NCBI Taxonomy" id="708070"/>
    <lineage>
        <taxon>Eukaryota</taxon>
        <taxon>Fungi</taxon>
        <taxon>Fungi incertae sedis</taxon>
        <taxon>Mucoromycota</taxon>
        <taxon>Mucoromycotina</taxon>
        <taxon>Mucoromycetes</taxon>
        <taxon>Mucorales</taxon>
        <taxon>Mucorineae</taxon>
        <taxon>Mucoraceae</taxon>
        <taxon>Mucor</taxon>
    </lineage>
</organism>
<keyword evidence="8" id="KW-1185">Reference proteome</keyword>
<feature type="region of interest" description="Disordered" evidence="5">
    <location>
        <begin position="611"/>
        <end position="631"/>
    </location>
</feature>
<proteinExistence type="predicted"/>
<evidence type="ECO:0000256" key="1">
    <source>
        <dbReference type="ARBA" id="ARBA00004123"/>
    </source>
</evidence>
<evidence type="ECO:0000259" key="6">
    <source>
        <dbReference type="PROSITE" id="PS50048"/>
    </source>
</evidence>
<dbReference type="Pfam" id="PF00172">
    <property type="entry name" value="Zn_clus"/>
    <property type="match status" value="1"/>
</dbReference>
<reference evidence="7 8" key="1">
    <citation type="submission" date="2022-11" db="EMBL/GenBank/DDBJ databases">
        <title>Mucor velutinosus strain NIH1002 WGS.</title>
        <authorList>
            <person name="Subramanian P."/>
            <person name="Mullikin J.C."/>
            <person name="Segre J.A."/>
            <person name="Zelazny A.M."/>
        </authorList>
    </citation>
    <scope>NUCLEOTIDE SEQUENCE [LARGE SCALE GENOMIC DNA]</scope>
    <source>
        <strain evidence="7 8">NIH1002</strain>
    </source>
</reference>
<keyword evidence="3" id="KW-0238">DNA-binding</keyword>
<dbReference type="GO" id="GO:0003677">
    <property type="term" value="F:DNA binding"/>
    <property type="evidence" value="ECO:0007669"/>
    <property type="project" value="UniProtKB-KW"/>
</dbReference>
<dbReference type="GO" id="GO:0000981">
    <property type="term" value="F:DNA-binding transcription factor activity, RNA polymerase II-specific"/>
    <property type="evidence" value="ECO:0007669"/>
    <property type="project" value="InterPro"/>
</dbReference>
<dbReference type="InterPro" id="IPR050987">
    <property type="entry name" value="AtrR-like"/>
</dbReference>
<comment type="subcellular location">
    <subcellularLocation>
        <location evidence="1">Nucleus</location>
    </subcellularLocation>
</comment>
<dbReference type="InterPro" id="IPR036864">
    <property type="entry name" value="Zn2-C6_fun-type_DNA-bd_sf"/>
</dbReference>
<evidence type="ECO:0000313" key="7">
    <source>
        <dbReference type="EMBL" id="KAK4517687.1"/>
    </source>
</evidence>
<keyword evidence="4" id="KW-0539">Nucleus</keyword>
<dbReference type="InterPro" id="IPR001138">
    <property type="entry name" value="Zn2Cys6_DnaBD"/>
</dbReference>
<name>A0AAN7I290_9FUNG</name>
<evidence type="ECO:0000256" key="4">
    <source>
        <dbReference type="ARBA" id="ARBA00023242"/>
    </source>
</evidence>
<evidence type="ECO:0000256" key="5">
    <source>
        <dbReference type="SAM" id="MobiDB-lite"/>
    </source>
</evidence>
<gene>
    <name evidence="7" type="ORF">ATC70_001028</name>
</gene>
<comment type="caution">
    <text evidence="7">The sequence shown here is derived from an EMBL/GenBank/DDBJ whole genome shotgun (WGS) entry which is preliminary data.</text>
</comment>
<dbReference type="AlphaFoldDB" id="A0AAN7I290"/>
<dbReference type="Pfam" id="PF04082">
    <property type="entry name" value="Fungal_trans"/>
    <property type="match status" value="1"/>
</dbReference>
<dbReference type="InterPro" id="IPR007219">
    <property type="entry name" value="XnlR_reg_dom"/>
</dbReference>
<dbReference type="PANTHER" id="PTHR46910:SF3">
    <property type="entry name" value="HALOTOLERANCE PROTEIN 9-RELATED"/>
    <property type="match status" value="1"/>
</dbReference>
<feature type="compositionally biased region" description="Low complexity" evidence="5">
    <location>
        <begin position="108"/>
        <end position="130"/>
    </location>
</feature>
<feature type="domain" description="Zn(2)-C6 fungal-type" evidence="6">
    <location>
        <begin position="17"/>
        <end position="47"/>
    </location>
</feature>
<dbReference type="SUPFAM" id="SSF57701">
    <property type="entry name" value="Zn2/Cys6 DNA-binding domain"/>
    <property type="match status" value="1"/>
</dbReference>
<dbReference type="EMBL" id="JASEJX010000013">
    <property type="protein sequence ID" value="KAK4517687.1"/>
    <property type="molecule type" value="Genomic_DNA"/>
</dbReference>
<evidence type="ECO:0000256" key="2">
    <source>
        <dbReference type="ARBA" id="ARBA00022723"/>
    </source>
</evidence>
<dbReference type="PANTHER" id="PTHR46910">
    <property type="entry name" value="TRANSCRIPTION FACTOR PDR1"/>
    <property type="match status" value="1"/>
</dbReference>
<dbReference type="Gene3D" id="4.10.240.10">
    <property type="entry name" value="Zn(2)-C6 fungal-type DNA-binding domain"/>
    <property type="match status" value="1"/>
</dbReference>
<dbReference type="GO" id="GO:0008270">
    <property type="term" value="F:zinc ion binding"/>
    <property type="evidence" value="ECO:0007669"/>
    <property type="project" value="InterPro"/>
</dbReference>
<dbReference type="CDD" id="cd00067">
    <property type="entry name" value="GAL4"/>
    <property type="match status" value="1"/>
</dbReference>
<dbReference type="GO" id="GO:0006351">
    <property type="term" value="P:DNA-templated transcription"/>
    <property type="evidence" value="ECO:0007669"/>
    <property type="project" value="InterPro"/>
</dbReference>
<protein>
    <recommendedName>
        <fullName evidence="6">Zn(2)-C6 fungal-type domain-containing protein</fullName>
    </recommendedName>
</protein>
<dbReference type="CDD" id="cd12148">
    <property type="entry name" value="fungal_TF_MHR"/>
    <property type="match status" value="1"/>
</dbReference>
<dbReference type="PROSITE" id="PS50048">
    <property type="entry name" value="ZN2_CY6_FUNGAL_2"/>
    <property type="match status" value="1"/>
</dbReference>
<dbReference type="SMART" id="SM00066">
    <property type="entry name" value="GAL4"/>
    <property type="match status" value="1"/>
</dbReference>
<dbReference type="GeneID" id="89944730"/>
<evidence type="ECO:0000256" key="3">
    <source>
        <dbReference type="ARBA" id="ARBA00023125"/>
    </source>
</evidence>
<dbReference type="PROSITE" id="PS00463">
    <property type="entry name" value="ZN2_CY6_FUNGAL_1"/>
    <property type="match status" value="1"/>
</dbReference>